<name>A0ABS5MD22_9BACI</name>
<organism evidence="9 10">
    <name type="scientific">Ornithinibacillus massiliensis</name>
    <dbReference type="NCBI Taxonomy" id="1944633"/>
    <lineage>
        <taxon>Bacteria</taxon>
        <taxon>Bacillati</taxon>
        <taxon>Bacillota</taxon>
        <taxon>Bacilli</taxon>
        <taxon>Bacillales</taxon>
        <taxon>Bacillaceae</taxon>
        <taxon>Ornithinibacillus</taxon>
    </lineage>
</organism>
<feature type="transmembrane region" description="Helical" evidence="8">
    <location>
        <begin position="113"/>
        <end position="135"/>
    </location>
</feature>
<feature type="transmembrane region" description="Helical" evidence="8">
    <location>
        <begin position="81"/>
        <end position="101"/>
    </location>
</feature>
<evidence type="ECO:0000256" key="6">
    <source>
        <dbReference type="ARBA" id="ARBA00022989"/>
    </source>
</evidence>
<evidence type="ECO:0000313" key="9">
    <source>
        <dbReference type="EMBL" id="MBS3680230.1"/>
    </source>
</evidence>
<evidence type="ECO:0000256" key="2">
    <source>
        <dbReference type="ARBA" id="ARBA00007998"/>
    </source>
</evidence>
<feature type="transmembrane region" description="Helical" evidence="8">
    <location>
        <begin position="334"/>
        <end position="356"/>
    </location>
</feature>
<keyword evidence="4" id="KW-0309">Germination</keyword>
<evidence type="ECO:0000256" key="3">
    <source>
        <dbReference type="ARBA" id="ARBA00022448"/>
    </source>
</evidence>
<dbReference type="InterPro" id="IPR004761">
    <property type="entry name" value="Spore_GerAB"/>
</dbReference>
<keyword evidence="7 8" id="KW-0472">Membrane</keyword>
<dbReference type="PANTHER" id="PTHR34975">
    <property type="entry name" value="SPORE GERMINATION PROTEIN A2"/>
    <property type="match status" value="1"/>
</dbReference>
<dbReference type="EMBL" id="JAGXBY010000002">
    <property type="protein sequence ID" value="MBS3680230.1"/>
    <property type="molecule type" value="Genomic_DNA"/>
</dbReference>
<evidence type="ECO:0000256" key="8">
    <source>
        <dbReference type="SAM" id="Phobius"/>
    </source>
</evidence>
<keyword evidence="10" id="KW-1185">Reference proteome</keyword>
<comment type="subcellular location">
    <subcellularLocation>
        <location evidence="1">Membrane</location>
        <topology evidence="1">Multi-pass membrane protein</topology>
    </subcellularLocation>
</comment>
<feature type="transmembrane region" description="Helical" evidence="8">
    <location>
        <begin position="220"/>
        <end position="240"/>
    </location>
</feature>
<dbReference type="Proteomes" id="UP000681870">
    <property type="component" value="Unassembled WGS sequence"/>
</dbReference>
<feature type="transmembrane region" description="Helical" evidence="8">
    <location>
        <begin position="305"/>
        <end position="322"/>
    </location>
</feature>
<feature type="transmembrane region" description="Helical" evidence="8">
    <location>
        <begin position="40"/>
        <end position="60"/>
    </location>
</feature>
<keyword evidence="3" id="KW-0813">Transport</keyword>
<accession>A0ABS5MD22</accession>
<evidence type="ECO:0000256" key="1">
    <source>
        <dbReference type="ARBA" id="ARBA00004141"/>
    </source>
</evidence>
<sequence>MVQIKERIGIREYIAIVLIMTSTKLTDNTPVLLFEPLYNAGWMAPVINSILSIIPIYLLIRVMGNYQEKNLLEISDRLFGKFLSTFLLLVFLLIAFSTLVVDTAIYTDIIGTMYFIRTPTIVIYGILLTVSAYGAKRGLEQIASVSWLVLPYLQVTLLFALILTIWDGNISFIFPIFGQSSWEVVKESALRQSILADFLYLFILYPYLKSKKDFSKGTWLALFFTTLNLTVSLVCFLLFFDYNTVMQLNYPYHEVIRTISLGFLTNMETFFLPFWLIASFVRFSIYLYIVAFLFGHIFKIKHYEYVTPSLATVIVFLGLIPESPTFTLFNYKDFIFILTSPVFFFFPILLYVVAMLKGEFKSAKKQKVG</sequence>
<dbReference type="RefSeq" id="WP_211741563.1">
    <property type="nucleotide sequence ID" value="NZ_JAGXBY010000002.1"/>
</dbReference>
<keyword evidence="5 8" id="KW-0812">Transmembrane</keyword>
<feature type="transmembrane region" description="Helical" evidence="8">
    <location>
        <begin position="270"/>
        <end position="293"/>
    </location>
</feature>
<evidence type="ECO:0000256" key="4">
    <source>
        <dbReference type="ARBA" id="ARBA00022544"/>
    </source>
</evidence>
<proteinExistence type="inferred from homology"/>
<feature type="transmembrane region" description="Helical" evidence="8">
    <location>
        <begin position="147"/>
        <end position="177"/>
    </location>
</feature>
<feature type="transmembrane region" description="Helical" evidence="8">
    <location>
        <begin position="189"/>
        <end position="208"/>
    </location>
</feature>
<comment type="caution">
    <text evidence="9">The sequence shown here is derived from an EMBL/GenBank/DDBJ whole genome shotgun (WGS) entry which is preliminary data.</text>
</comment>
<protein>
    <submittedName>
        <fullName evidence="9">Endospore germination permease</fullName>
    </submittedName>
</protein>
<evidence type="ECO:0000313" key="10">
    <source>
        <dbReference type="Proteomes" id="UP000681870"/>
    </source>
</evidence>
<gene>
    <name evidence="9" type="ORF">KGF86_08375</name>
</gene>
<keyword evidence="6 8" id="KW-1133">Transmembrane helix</keyword>
<evidence type="ECO:0000256" key="7">
    <source>
        <dbReference type="ARBA" id="ARBA00023136"/>
    </source>
</evidence>
<comment type="similarity">
    <text evidence="2">Belongs to the amino acid-polyamine-organocation (APC) superfamily. Spore germination protein (SGP) (TC 2.A.3.9) family.</text>
</comment>
<dbReference type="Pfam" id="PF03845">
    <property type="entry name" value="Spore_permease"/>
    <property type="match status" value="1"/>
</dbReference>
<dbReference type="PANTHER" id="PTHR34975:SF2">
    <property type="entry name" value="SPORE GERMINATION PROTEIN A2"/>
    <property type="match status" value="1"/>
</dbReference>
<evidence type="ECO:0000256" key="5">
    <source>
        <dbReference type="ARBA" id="ARBA00022692"/>
    </source>
</evidence>
<dbReference type="NCBIfam" id="TIGR00912">
    <property type="entry name" value="2A0309"/>
    <property type="match status" value="1"/>
</dbReference>
<reference evidence="9 10" key="1">
    <citation type="submission" date="2021-05" db="EMBL/GenBank/DDBJ databases">
        <title>Ornithinibacillus massiliensis sp. nov.</title>
        <authorList>
            <person name="Iwaza R."/>
            <person name="Lagier J.-C."/>
            <person name="Raoult D."/>
        </authorList>
    </citation>
    <scope>NUCLEOTIDE SEQUENCE [LARGE SCALE GENOMIC DNA]</scope>
    <source>
        <strain evidence="9 10">Marseille-P3601</strain>
    </source>
</reference>